<organism evidence="1 2">
    <name type="scientific">Candidatus Magasanikbacteria bacterium GW2011_GWA2_42_32</name>
    <dbReference type="NCBI Taxonomy" id="1619039"/>
    <lineage>
        <taxon>Bacteria</taxon>
        <taxon>Candidatus Magasanikiibacteriota</taxon>
    </lineage>
</organism>
<evidence type="ECO:0000313" key="2">
    <source>
        <dbReference type="Proteomes" id="UP000034837"/>
    </source>
</evidence>
<reference evidence="1 2" key="1">
    <citation type="journal article" date="2015" name="Nature">
        <title>rRNA introns, odd ribosomes, and small enigmatic genomes across a large radiation of phyla.</title>
        <authorList>
            <person name="Brown C.T."/>
            <person name="Hug L.A."/>
            <person name="Thomas B.C."/>
            <person name="Sharon I."/>
            <person name="Castelle C.J."/>
            <person name="Singh A."/>
            <person name="Wilkins M.J."/>
            <person name="Williams K.H."/>
            <person name="Banfield J.F."/>
        </authorList>
    </citation>
    <scope>NUCLEOTIDE SEQUENCE [LARGE SCALE GENOMIC DNA]</scope>
</reference>
<dbReference type="AlphaFoldDB" id="A0A0G1A906"/>
<name>A0A0G1A906_9BACT</name>
<gene>
    <name evidence="1" type="ORF">UV20_C0001G0172</name>
</gene>
<dbReference type="Proteomes" id="UP000034837">
    <property type="component" value="Unassembled WGS sequence"/>
</dbReference>
<protein>
    <submittedName>
        <fullName evidence="1">Hemagglutinin-related protein</fullName>
    </submittedName>
</protein>
<proteinExistence type="predicted"/>
<dbReference type="EMBL" id="LCDO01000001">
    <property type="protein sequence ID" value="KKS57532.1"/>
    <property type="molecule type" value="Genomic_DNA"/>
</dbReference>
<comment type="caution">
    <text evidence="1">The sequence shown here is derived from an EMBL/GenBank/DDBJ whole genome shotgun (WGS) entry which is preliminary data.</text>
</comment>
<sequence>MKNKIRITIFILAFLVFFLPNFSPLLAQIAAINEPVNPLFNPNHIISDAEMTDYACMNLEEIDNFLKNKTGILNNYEILEPSTSLNLKASQIIYNAAQNYKINPKVLLVLLQKEQSLVENPNPTQYNFDWAAGYARCDSCGPLDPTALRYKGFAKQVDGAAGALRFYTDNQNEGWAKKPGLIYNIDSIPVIPANVATANLYTYTPHFRGNYNFWKIWNRWFSQKFPDGMIVQVPNSDQIYLIQSGKILPFKNKAVFLSRYNPKSITFVSEVDLNFYPKGQEIKFLNYSLIKTDKNHTYLLVDEKKRLIDKMAMKYYGFGTDEVITGTEENLAIYLEGAPVSVKAKYPLGALMLETKSNSYFLVEDSIKHPIYDKEIVKINFPNKKIVKTTATTLKKYREGNPILLNDGVWVKTSSSPDVFIISNGNRRLIKDETTFEALGGRQENLVILNEKALATHPLGDTISLNNQSISLTQANNN</sequence>
<accession>A0A0G1A906</accession>
<evidence type="ECO:0000313" key="1">
    <source>
        <dbReference type="EMBL" id="KKS57532.1"/>
    </source>
</evidence>